<sequence>MNIQTTTLLERIGGEAAVHRLVTRFYDLMESEPAVYELFRLHFRGHGMNHTRQEQFNFLTGFFGGRRHYHEKHGHMNLREIHEHVPIREKDAEMWLDLMDRAISDCEMNGPDVEKIRTALRRAALSLVNDVPDWRENSTSA</sequence>
<evidence type="ECO:0000256" key="5">
    <source>
        <dbReference type="ARBA" id="ARBA00034496"/>
    </source>
</evidence>
<dbReference type="InterPro" id="IPR009050">
    <property type="entry name" value="Globin-like_sf"/>
</dbReference>
<comment type="similarity">
    <text evidence="5">Belongs to the truncated hemoglobin family. Group II subfamily.</text>
</comment>
<dbReference type="InterPro" id="IPR012292">
    <property type="entry name" value="Globin/Proto"/>
</dbReference>
<dbReference type="SUPFAM" id="SSF46458">
    <property type="entry name" value="Globin-like"/>
    <property type="match status" value="1"/>
</dbReference>
<dbReference type="PANTHER" id="PTHR47366">
    <property type="entry name" value="TWO-ON-TWO HEMOGLOBIN-3"/>
    <property type="match status" value="1"/>
</dbReference>
<gene>
    <name evidence="6" type="primary">yjbI</name>
    <name evidence="6" type="ORF">ROA7450_02084</name>
</gene>
<keyword evidence="3" id="KW-0479">Metal-binding</keyword>
<dbReference type="Proteomes" id="UP000193061">
    <property type="component" value="Unassembled WGS sequence"/>
</dbReference>
<reference evidence="6 7" key="1">
    <citation type="submission" date="2017-03" db="EMBL/GenBank/DDBJ databases">
        <authorList>
            <person name="Afonso C.L."/>
            <person name="Miller P.J."/>
            <person name="Scott M.A."/>
            <person name="Spackman E."/>
            <person name="Goraichik I."/>
            <person name="Dimitrov K.M."/>
            <person name="Suarez D.L."/>
            <person name="Swayne D.E."/>
        </authorList>
    </citation>
    <scope>NUCLEOTIDE SEQUENCE [LARGE SCALE GENOMIC DNA]</scope>
    <source>
        <strain evidence="6 7">CECT 7450</strain>
    </source>
</reference>
<dbReference type="InterPro" id="IPR001486">
    <property type="entry name" value="Hemoglobin_trunc"/>
</dbReference>
<dbReference type="Pfam" id="PF01152">
    <property type="entry name" value="Bac_globin"/>
    <property type="match status" value="1"/>
</dbReference>
<dbReference type="Gene3D" id="1.10.490.10">
    <property type="entry name" value="Globins"/>
    <property type="match status" value="1"/>
</dbReference>
<dbReference type="OrthoDB" id="9790913at2"/>
<proteinExistence type="inferred from homology"/>
<evidence type="ECO:0000256" key="4">
    <source>
        <dbReference type="ARBA" id="ARBA00023004"/>
    </source>
</evidence>
<organism evidence="6 7">
    <name type="scientific">Roseovarius albus</name>
    <dbReference type="NCBI Taxonomy" id="1247867"/>
    <lineage>
        <taxon>Bacteria</taxon>
        <taxon>Pseudomonadati</taxon>
        <taxon>Pseudomonadota</taxon>
        <taxon>Alphaproteobacteria</taxon>
        <taxon>Rhodobacterales</taxon>
        <taxon>Roseobacteraceae</taxon>
        <taxon>Roseovarius</taxon>
    </lineage>
</organism>
<evidence type="ECO:0000256" key="1">
    <source>
        <dbReference type="ARBA" id="ARBA00022448"/>
    </source>
</evidence>
<evidence type="ECO:0000313" key="6">
    <source>
        <dbReference type="EMBL" id="SLN42665.1"/>
    </source>
</evidence>
<keyword evidence="4" id="KW-0408">Iron</keyword>
<dbReference type="GO" id="GO:0019825">
    <property type="term" value="F:oxygen binding"/>
    <property type="evidence" value="ECO:0007669"/>
    <property type="project" value="InterPro"/>
</dbReference>
<dbReference type="AlphaFoldDB" id="A0A1X6Z785"/>
<evidence type="ECO:0000256" key="2">
    <source>
        <dbReference type="ARBA" id="ARBA00022617"/>
    </source>
</evidence>
<protein>
    <submittedName>
        <fullName evidence="6">Group 2 truncated hemoglobin YjbI</fullName>
    </submittedName>
</protein>
<keyword evidence="7" id="KW-1185">Reference proteome</keyword>
<evidence type="ECO:0000256" key="3">
    <source>
        <dbReference type="ARBA" id="ARBA00022723"/>
    </source>
</evidence>
<dbReference type="GO" id="GO:0020037">
    <property type="term" value="F:heme binding"/>
    <property type="evidence" value="ECO:0007669"/>
    <property type="project" value="InterPro"/>
</dbReference>
<accession>A0A1X6Z785</accession>
<name>A0A1X6Z785_9RHOB</name>
<dbReference type="PANTHER" id="PTHR47366:SF1">
    <property type="entry name" value="TWO-ON-TWO HEMOGLOBIN-3"/>
    <property type="match status" value="1"/>
</dbReference>
<dbReference type="GO" id="GO:0005344">
    <property type="term" value="F:oxygen carrier activity"/>
    <property type="evidence" value="ECO:0007669"/>
    <property type="project" value="InterPro"/>
</dbReference>
<dbReference type="InterPro" id="IPR044203">
    <property type="entry name" value="GlbO/GLB3-like"/>
</dbReference>
<keyword evidence="1" id="KW-0813">Transport</keyword>
<evidence type="ECO:0000313" key="7">
    <source>
        <dbReference type="Proteomes" id="UP000193061"/>
    </source>
</evidence>
<keyword evidence="2" id="KW-0349">Heme</keyword>
<dbReference type="GO" id="GO:0046872">
    <property type="term" value="F:metal ion binding"/>
    <property type="evidence" value="ECO:0007669"/>
    <property type="project" value="UniProtKB-KW"/>
</dbReference>
<dbReference type="RefSeq" id="WP_085805596.1">
    <property type="nucleotide sequence ID" value="NZ_FWFX01000005.1"/>
</dbReference>
<dbReference type="EMBL" id="FWFX01000005">
    <property type="protein sequence ID" value="SLN42665.1"/>
    <property type="molecule type" value="Genomic_DNA"/>
</dbReference>
<dbReference type="CDD" id="cd14773">
    <property type="entry name" value="TrHb2_PhHbO-like_O"/>
    <property type="match status" value="1"/>
</dbReference>